<name>A0A895XSP1_9ACTN</name>
<evidence type="ECO:0000313" key="6">
    <source>
        <dbReference type="EMBL" id="QSB06339.1"/>
    </source>
</evidence>
<dbReference type="GO" id="GO:0005524">
    <property type="term" value="F:ATP binding"/>
    <property type="evidence" value="ECO:0007669"/>
    <property type="project" value="UniProtKB-KW"/>
</dbReference>
<dbReference type="Pfam" id="PF00005">
    <property type="entry name" value="ABC_tran"/>
    <property type="match status" value="1"/>
</dbReference>
<accession>A0A895XSP1</accession>
<keyword evidence="7" id="KW-1185">Reference proteome</keyword>
<keyword evidence="4 6" id="KW-0067">ATP-binding</keyword>
<evidence type="ECO:0000256" key="3">
    <source>
        <dbReference type="ARBA" id="ARBA00022741"/>
    </source>
</evidence>
<evidence type="ECO:0000256" key="4">
    <source>
        <dbReference type="ARBA" id="ARBA00022840"/>
    </source>
</evidence>
<comment type="similarity">
    <text evidence="1">Belongs to the ABC transporter superfamily.</text>
</comment>
<dbReference type="SMART" id="SM00382">
    <property type="entry name" value="AAA"/>
    <property type="match status" value="1"/>
</dbReference>
<evidence type="ECO:0000313" key="7">
    <source>
        <dbReference type="Proteomes" id="UP000662939"/>
    </source>
</evidence>
<dbReference type="EMBL" id="CP070496">
    <property type="protein sequence ID" value="QSB06339.1"/>
    <property type="molecule type" value="Genomic_DNA"/>
</dbReference>
<evidence type="ECO:0000259" key="5">
    <source>
        <dbReference type="PROSITE" id="PS50893"/>
    </source>
</evidence>
<evidence type="ECO:0000256" key="1">
    <source>
        <dbReference type="ARBA" id="ARBA00005417"/>
    </source>
</evidence>
<sequence>MKPLIAKDLSQGYGTSTVFDGLNLDVPAGVTGLLGPNGAGKTTLLQTLATVRPPRAGSLEIRGLDATVPASLPQIRSSIGYLPQEFGYPRGFSIHEFVLYCAWLRGVDRARRDELVAQAIRAVDLHEDSKRKMHKLSGGMRQRCGIAATIVGDPALVILDEPTVGLDPMQRIAFRDILTSLPNRDDTCVILSTHLVEDIATTCDSVAVMDGGRIIYFGSVDDFASTAESGAPGSSELERAYSSAIARNEVA</sequence>
<dbReference type="PROSITE" id="PS50893">
    <property type="entry name" value="ABC_TRANSPORTER_2"/>
    <property type="match status" value="1"/>
</dbReference>
<dbReference type="Gene3D" id="3.40.50.300">
    <property type="entry name" value="P-loop containing nucleotide triphosphate hydrolases"/>
    <property type="match status" value="1"/>
</dbReference>
<dbReference type="RefSeq" id="WP_213172348.1">
    <property type="nucleotide sequence ID" value="NZ_CP070496.1"/>
</dbReference>
<dbReference type="InterPro" id="IPR003593">
    <property type="entry name" value="AAA+_ATPase"/>
</dbReference>
<organism evidence="6 7">
    <name type="scientific">Natronoglycomyces albus</name>
    <dbReference type="NCBI Taxonomy" id="2811108"/>
    <lineage>
        <taxon>Bacteria</taxon>
        <taxon>Bacillati</taxon>
        <taxon>Actinomycetota</taxon>
        <taxon>Actinomycetes</taxon>
        <taxon>Glycomycetales</taxon>
        <taxon>Glycomycetaceae</taxon>
        <taxon>Natronoglycomyces</taxon>
    </lineage>
</organism>
<dbReference type="Proteomes" id="UP000662939">
    <property type="component" value="Chromosome"/>
</dbReference>
<dbReference type="InterPro" id="IPR027417">
    <property type="entry name" value="P-loop_NTPase"/>
</dbReference>
<evidence type="ECO:0000256" key="2">
    <source>
        <dbReference type="ARBA" id="ARBA00022448"/>
    </source>
</evidence>
<feature type="domain" description="ABC transporter" evidence="5">
    <location>
        <begin position="4"/>
        <end position="236"/>
    </location>
</feature>
<dbReference type="GO" id="GO:0016887">
    <property type="term" value="F:ATP hydrolysis activity"/>
    <property type="evidence" value="ECO:0007669"/>
    <property type="project" value="InterPro"/>
</dbReference>
<dbReference type="InterPro" id="IPR003439">
    <property type="entry name" value="ABC_transporter-like_ATP-bd"/>
</dbReference>
<dbReference type="AlphaFoldDB" id="A0A895XSP1"/>
<dbReference type="SUPFAM" id="SSF52540">
    <property type="entry name" value="P-loop containing nucleoside triphosphate hydrolases"/>
    <property type="match status" value="1"/>
</dbReference>
<proteinExistence type="inferred from homology"/>
<dbReference type="KEGG" id="nav:JQS30_05365"/>
<dbReference type="PANTHER" id="PTHR43335:SF2">
    <property type="entry name" value="ABC TRANSPORTER, ATP-BINDING PROTEIN"/>
    <property type="match status" value="1"/>
</dbReference>
<keyword evidence="3" id="KW-0547">Nucleotide-binding</keyword>
<dbReference type="PANTHER" id="PTHR43335">
    <property type="entry name" value="ABC TRANSPORTER, ATP-BINDING PROTEIN"/>
    <property type="match status" value="1"/>
</dbReference>
<protein>
    <submittedName>
        <fullName evidence="6">ATP-binding cassette domain-containing protein</fullName>
    </submittedName>
</protein>
<keyword evidence="2" id="KW-0813">Transport</keyword>
<reference evidence="6" key="1">
    <citation type="submission" date="2021-02" db="EMBL/GenBank/DDBJ databases">
        <title>Natronoglycomyces albus gen. nov., sp. nov, a haloalkaliphilic actinobacterium from a soda solonchak soil.</title>
        <authorList>
            <person name="Sorokin D.Y."/>
            <person name="Khijniak T.V."/>
            <person name="Zakharycheva A.P."/>
            <person name="Boueva O.V."/>
            <person name="Ariskina E.V."/>
            <person name="Hahnke R.L."/>
            <person name="Bunk B."/>
            <person name="Sproer C."/>
            <person name="Schumann P."/>
            <person name="Evtushenko L.I."/>
            <person name="Kublanov I.V."/>
        </authorList>
    </citation>
    <scope>NUCLEOTIDE SEQUENCE</scope>
    <source>
        <strain evidence="6">DSM 106290</strain>
    </source>
</reference>
<gene>
    <name evidence="6" type="ORF">JQS30_05365</name>
</gene>